<dbReference type="Proteomes" id="UP000006911">
    <property type="component" value="Unassembled WGS sequence"/>
</dbReference>
<dbReference type="KEGG" id="tml:GSTUM_00006983001"/>
<keyword evidence="2" id="KW-1185">Reference proteome</keyword>
<sequence>MPRLKFSKIPRTSVECLDCCLDFTAPPPPLLLCNSHHTSMAVLPFTGKSRVMSLEAAVSPTKVKSTTFCEQSPTLIIVPFATRIAALGSNSIGVNQCHLHGQSSLNKSCSDAINCNLLEPVSLQTLWPPPPKTQRRNLEPPAIGKSTLTAALTSEKMAIPCLPRQYG</sequence>
<dbReference type="EMBL" id="FN430209">
    <property type="protein sequence ID" value="CAZ83315.1"/>
    <property type="molecule type" value="Genomic_DNA"/>
</dbReference>
<dbReference type="InParanoid" id="D5GFM2"/>
<proteinExistence type="predicted"/>
<dbReference type="RefSeq" id="XP_002839124.1">
    <property type="nucleotide sequence ID" value="XM_002839078.1"/>
</dbReference>
<dbReference type="AlphaFoldDB" id="D5GFM2"/>
<gene>
    <name evidence="1" type="ORF">GSTUM_00006983001</name>
</gene>
<dbReference type="HOGENOM" id="CLU_1595758_0_0_1"/>
<reference evidence="1 2" key="1">
    <citation type="journal article" date="2010" name="Nature">
        <title>Perigord black truffle genome uncovers evolutionary origins and mechanisms of symbiosis.</title>
        <authorList>
            <person name="Martin F."/>
            <person name="Kohler A."/>
            <person name="Murat C."/>
            <person name="Balestrini R."/>
            <person name="Coutinho P.M."/>
            <person name="Jaillon O."/>
            <person name="Montanini B."/>
            <person name="Morin E."/>
            <person name="Noel B."/>
            <person name="Percudani R."/>
            <person name="Porcel B."/>
            <person name="Rubini A."/>
            <person name="Amicucci A."/>
            <person name="Amselem J."/>
            <person name="Anthouard V."/>
            <person name="Arcioni S."/>
            <person name="Artiguenave F."/>
            <person name="Aury J.M."/>
            <person name="Ballario P."/>
            <person name="Bolchi A."/>
            <person name="Brenna A."/>
            <person name="Brun A."/>
            <person name="Buee M."/>
            <person name="Cantarel B."/>
            <person name="Chevalier G."/>
            <person name="Couloux A."/>
            <person name="Da Silva C."/>
            <person name="Denoeud F."/>
            <person name="Duplessis S."/>
            <person name="Ghignone S."/>
            <person name="Hilselberger B."/>
            <person name="Iotti M."/>
            <person name="Marcais B."/>
            <person name="Mello A."/>
            <person name="Miranda M."/>
            <person name="Pacioni G."/>
            <person name="Quesneville H."/>
            <person name="Riccioni C."/>
            <person name="Ruotolo R."/>
            <person name="Splivallo R."/>
            <person name="Stocchi V."/>
            <person name="Tisserant E."/>
            <person name="Viscomi A.R."/>
            <person name="Zambonelli A."/>
            <person name="Zampieri E."/>
            <person name="Henrissat B."/>
            <person name="Lebrun M.H."/>
            <person name="Paolocci F."/>
            <person name="Bonfante P."/>
            <person name="Ottonello S."/>
            <person name="Wincker P."/>
        </authorList>
    </citation>
    <scope>NUCLEOTIDE SEQUENCE [LARGE SCALE GENOMIC DNA]</scope>
    <source>
        <strain evidence="1 2">Mel28</strain>
    </source>
</reference>
<organism evidence="1 2">
    <name type="scientific">Tuber melanosporum (strain Mel28)</name>
    <name type="common">Perigord black truffle</name>
    <dbReference type="NCBI Taxonomy" id="656061"/>
    <lineage>
        <taxon>Eukaryota</taxon>
        <taxon>Fungi</taxon>
        <taxon>Dikarya</taxon>
        <taxon>Ascomycota</taxon>
        <taxon>Pezizomycotina</taxon>
        <taxon>Pezizomycetes</taxon>
        <taxon>Pezizales</taxon>
        <taxon>Tuberaceae</taxon>
        <taxon>Tuber</taxon>
    </lineage>
</organism>
<protein>
    <submittedName>
        <fullName evidence="1">(Perigord truffle) hypothetical protein</fullName>
    </submittedName>
</protein>
<evidence type="ECO:0000313" key="2">
    <source>
        <dbReference type="Proteomes" id="UP000006911"/>
    </source>
</evidence>
<evidence type="ECO:0000313" key="1">
    <source>
        <dbReference type="EMBL" id="CAZ83315.1"/>
    </source>
</evidence>
<name>D5GFM2_TUBMM</name>
<accession>D5GFM2</accession>
<dbReference type="GeneID" id="9188263"/>